<name>A0A0G3EAB9_9BACT</name>
<evidence type="ECO:0000256" key="15">
    <source>
        <dbReference type="HAMAP-Rule" id="MF_00605"/>
    </source>
</evidence>
<evidence type="ECO:0000256" key="12">
    <source>
        <dbReference type="ARBA" id="ARBA00029736"/>
    </source>
</evidence>
<evidence type="ECO:0000256" key="8">
    <source>
        <dbReference type="ARBA" id="ARBA00022603"/>
    </source>
</evidence>
<dbReference type="PANTHER" id="PTHR46417">
    <property type="entry name" value="TRNA (GUANINE-N(1)-)-METHYLTRANSFERASE"/>
    <property type="match status" value="1"/>
</dbReference>
<proteinExistence type="inferred from homology"/>
<evidence type="ECO:0000256" key="14">
    <source>
        <dbReference type="ARBA" id="ARBA00047783"/>
    </source>
</evidence>
<evidence type="ECO:0000256" key="9">
    <source>
        <dbReference type="ARBA" id="ARBA00022679"/>
    </source>
</evidence>
<evidence type="ECO:0000256" key="4">
    <source>
        <dbReference type="ARBA" id="ARBA00011738"/>
    </source>
</evidence>
<dbReference type="Proteomes" id="UP000035268">
    <property type="component" value="Chromosome"/>
</dbReference>
<dbReference type="Pfam" id="PF01746">
    <property type="entry name" value="tRNA_m1G_MT"/>
    <property type="match status" value="1"/>
</dbReference>
<dbReference type="CDD" id="cd18080">
    <property type="entry name" value="TrmD-like"/>
    <property type="match status" value="1"/>
</dbReference>
<organism evidence="19 20">
    <name type="scientific">Kiritimatiella glycovorans</name>
    <dbReference type="NCBI Taxonomy" id="1307763"/>
    <lineage>
        <taxon>Bacteria</taxon>
        <taxon>Pseudomonadati</taxon>
        <taxon>Kiritimatiellota</taxon>
        <taxon>Kiritimatiellia</taxon>
        <taxon>Kiritimatiellales</taxon>
        <taxon>Kiritimatiellaceae</taxon>
        <taxon>Kiritimatiella</taxon>
    </lineage>
</organism>
<evidence type="ECO:0000313" key="20">
    <source>
        <dbReference type="Proteomes" id="UP000035268"/>
    </source>
</evidence>
<evidence type="ECO:0000256" key="17">
    <source>
        <dbReference type="RuleBase" id="RU003464"/>
    </source>
</evidence>
<evidence type="ECO:0000256" key="5">
    <source>
        <dbReference type="ARBA" id="ARBA00012807"/>
    </source>
</evidence>
<reference evidence="20" key="1">
    <citation type="submission" date="2015-02" db="EMBL/GenBank/DDBJ databases">
        <title>Description and complete genome sequence of the first cultured representative of the subdivision 5 of the Verrucomicrobia phylum.</title>
        <authorList>
            <person name="Spring S."/>
            <person name="Bunk B."/>
            <person name="Sproer C."/>
            <person name="Klenk H.-P."/>
        </authorList>
    </citation>
    <scope>NUCLEOTIDE SEQUENCE [LARGE SCALE GENOMIC DNA]</scope>
    <source>
        <strain evidence="20">L21-Fru-AB</strain>
    </source>
</reference>
<evidence type="ECO:0000256" key="1">
    <source>
        <dbReference type="ARBA" id="ARBA00002634"/>
    </source>
</evidence>
<dbReference type="Gene3D" id="3.40.1280.10">
    <property type="match status" value="1"/>
</dbReference>
<keyword evidence="11 15" id="KW-0819">tRNA processing</keyword>
<dbReference type="NCBIfam" id="TIGR00088">
    <property type="entry name" value="trmD"/>
    <property type="match status" value="1"/>
</dbReference>
<dbReference type="GO" id="GO:0052906">
    <property type="term" value="F:tRNA (guanine(37)-N1)-methyltransferase activity"/>
    <property type="evidence" value="ECO:0007669"/>
    <property type="project" value="UniProtKB-UniRule"/>
</dbReference>
<dbReference type="Gene3D" id="1.10.1270.20">
    <property type="entry name" value="tRNA(m1g37)methyltransferase, domain 2"/>
    <property type="match status" value="1"/>
</dbReference>
<evidence type="ECO:0000256" key="11">
    <source>
        <dbReference type="ARBA" id="ARBA00022694"/>
    </source>
</evidence>
<dbReference type="FunFam" id="1.10.1270.20:FF:000001">
    <property type="entry name" value="tRNA (guanine-N(1)-)-methyltransferase"/>
    <property type="match status" value="1"/>
</dbReference>
<evidence type="ECO:0000259" key="18">
    <source>
        <dbReference type="Pfam" id="PF01746"/>
    </source>
</evidence>
<comment type="subunit">
    <text evidence="4 15 17">Homodimer.</text>
</comment>
<dbReference type="HAMAP" id="MF_00605">
    <property type="entry name" value="TrmD"/>
    <property type="match status" value="1"/>
</dbReference>
<evidence type="ECO:0000256" key="13">
    <source>
        <dbReference type="ARBA" id="ARBA00033392"/>
    </source>
</evidence>
<dbReference type="PATRIC" id="fig|1609981.3.peg.111"/>
<feature type="binding site" evidence="15 16">
    <location>
        <position position="110"/>
    </location>
    <ligand>
        <name>S-adenosyl-L-methionine</name>
        <dbReference type="ChEBI" id="CHEBI:59789"/>
    </ligand>
</feature>
<dbReference type="EMBL" id="CP010904">
    <property type="protein sequence ID" value="AKJ63391.1"/>
    <property type="molecule type" value="Genomic_DNA"/>
</dbReference>
<evidence type="ECO:0000256" key="10">
    <source>
        <dbReference type="ARBA" id="ARBA00022691"/>
    </source>
</evidence>
<evidence type="ECO:0000256" key="7">
    <source>
        <dbReference type="ARBA" id="ARBA00022490"/>
    </source>
</evidence>
<evidence type="ECO:0000256" key="6">
    <source>
        <dbReference type="ARBA" id="ARBA00014679"/>
    </source>
</evidence>
<dbReference type="InterPro" id="IPR029028">
    <property type="entry name" value="Alpha/beta_knot_MTases"/>
</dbReference>
<reference evidence="19 20" key="2">
    <citation type="journal article" date="2016" name="ISME J.">
        <title>Characterization of the first cultured representative of Verrucomicrobia subdivision 5 indicates the proposal of a novel phylum.</title>
        <authorList>
            <person name="Spring S."/>
            <person name="Bunk B."/>
            <person name="Sproer C."/>
            <person name="Schumann P."/>
            <person name="Rohde M."/>
            <person name="Tindall B.J."/>
            <person name="Klenk H.P."/>
        </authorList>
    </citation>
    <scope>NUCLEOTIDE SEQUENCE [LARGE SCALE GENOMIC DNA]</scope>
    <source>
        <strain evidence="19 20">L21-Fru-AB</strain>
    </source>
</reference>
<evidence type="ECO:0000256" key="2">
    <source>
        <dbReference type="ARBA" id="ARBA00004496"/>
    </source>
</evidence>
<dbReference type="EC" id="2.1.1.228" evidence="5 15"/>
<keyword evidence="7 15" id="KW-0963">Cytoplasm</keyword>
<dbReference type="InterPro" id="IPR002649">
    <property type="entry name" value="tRNA_m1G_MeTrfase_TrmD"/>
</dbReference>
<comment type="function">
    <text evidence="1 15 17">Specifically methylates guanosine-37 in various tRNAs.</text>
</comment>
<dbReference type="FunFam" id="3.40.1280.10:FF:000001">
    <property type="entry name" value="tRNA (guanine-N(1)-)-methyltransferase"/>
    <property type="match status" value="1"/>
</dbReference>
<dbReference type="SUPFAM" id="SSF75217">
    <property type="entry name" value="alpha/beta knot"/>
    <property type="match status" value="1"/>
</dbReference>
<keyword evidence="9 15" id="KW-0808">Transferase</keyword>
<dbReference type="OrthoDB" id="9807416at2"/>
<dbReference type="STRING" id="1307763.L21SP4_00105"/>
<comment type="catalytic activity">
    <reaction evidence="14 15 17">
        <text>guanosine(37) in tRNA + S-adenosyl-L-methionine = N(1)-methylguanosine(37) in tRNA + S-adenosyl-L-homocysteine + H(+)</text>
        <dbReference type="Rhea" id="RHEA:36899"/>
        <dbReference type="Rhea" id="RHEA-COMP:10145"/>
        <dbReference type="Rhea" id="RHEA-COMP:10147"/>
        <dbReference type="ChEBI" id="CHEBI:15378"/>
        <dbReference type="ChEBI" id="CHEBI:57856"/>
        <dbReference type="ChEBI" id="CHEBI:59789"/>
        <dbReference type="ChEBI" id="CHEBI:73542"/>
        <dbReference type="ChEBI" id="CHEBI:74269"/>
        <dbReference type="EC" id="2.1.1.228"/>
    </reaction>
</comment>
<dbReference type="KEGG" id="vbl:L21SP4_00105"/>
<protein>
    <recommendedName>
        <fullName evidence="6 15">tRNA (guanine-N(1)-)-methyltransferase</fullName>
        <ecNumber evidence="5 15">2.1.1.228</ecNumber>
    </recommendedName>
    <alternativeName>
        <fullName evidence="12 15">M1G-methyltransferase</fullName>
    </alternativeName>
    <alternativeName>
        <fullName evidence="13 15">tRNA [GM37] methyltransferase</fullName>
    </alternativeName>
</protein>
<dbReference type="PANTHER" id="PTHR46417:SF1">
    <property type="entry name" value="TRNA (GUANINE-N(1)-)-METHYLTRANSFERASE"/>
    <property type="match status" value="1"/>
</dbReference>
<dbReference type="AlphaFoldDB" id="A0A0G3EAB9"/>
<feature type="binding site" evidence="15 16">
    <location>
        <begin position="130"/>
        <end position="135"/>
    </location>
    <ligand>
        <name>S-adenosyl-L-methionine</name>
        <dbReference type="ChEBI" id="CHEBI:59789"/>
    </ligand>
</feature>
<comment type="subcellular location">
    <subcellularLocation>
        <location evidence="2 15 17">Cytoplasm</location>
    </subcellularLocation>
</comment>
<evidence type="ECO:0000256" key="3">
    <source>
        <dbReference type="ARBA" id="ARBA00007630"/>
    </source>
</evidence>
<sequence>MNIDIITIFPDMVGAILGESIMKRAAESGQVNFRVVNLRDFTHDTHRTTDDRPYGGGPGMVMKPEPIFEAVESLRGDNTTVILTTPQGERFSQPAAGELTGHSHLVFICGHYEGVDERVREALVDREFSIGDYVLTNGVLPAAVIADAVVRLIPGVLGGEGATDEESFGEGLLEYPHYTRPPEFRGMKVPEVLSSGDHGRIARWRREQAEARTRERRPDLWERYDRLRRDGRE</sequence>
<dbReference type="InterPro" id="IPR029026">
    <property type="entry name" value="tRNA_m1G_MTases_N"/>
</dbReference>
<evidence type="ECO:0000256" key="16">
    <source>
        <dbReference type="PIRSR" id="PIRSR000386-1"/>
    </source>
</evidence>
<keyword evidence="8 15" id="KW-0489">Methyltransferase</keyword>
<feature type="domain" description="tRNA methyltransferase TRMD/TRM10-type" evidence="18">
    <location>
        <begin position="1"/>
        <end position="222"/>
    </location>
</feature>
<dbReference type="InterPro" id="IPR016009">
    <property type="entry name" value="tRNA_MeTrfase_TRMD/TRM10"/>
</dbReference>
<dbReference type="GO" id="GO:0005829">
    <property type="term" value="C:cytosol"/>
    <property type="evidence" value="ECO:0007669"/>
    <property type="project" value="TreeGrafter"/>
</dbReference>
<dbReference type="RefSeq" id="WP_052880829.1">
    <property type="nucleotide sequence ID" value="NZ_CP010904.1"/>
</dbReference>
<dbReference type="PIRSF" id="PIRSF000386">
    <property type="entry name" value="tRNA_mtase"/>
    <property type="match status" value="1"/>
</dbReference>
<evidence type="ECO:0000313" key="19">
    <source>
        <dbReference type="EMBL" id="AKJ63391.1"/>
    </source>
</evidence>
<gene>
    <name evidence="15 19" type="primary">trmD</name>
    <name evidence="19" type="ORF">L21SP4_00105</name>
</gene>
<keyword evidence="20" id="KW-1185">Reference proteome</keyword>
<comment type="similarity">
    <text evidence="3 15 17">Belongs to the RNA methyltransferase TrmD family.</text>
</comment>
<dbReference type="NCBIfam" id="NF000648">
    <property type="entry name" value="PRK00026.1"/>
    <property type="match status" value="1"/>
</dbReference>
<dbReference type="InterPro" id="IPR023148">
    <property type="entry name" value="tRNA_m1G_MeTrfase_C_sf"/>
</dbReference>
<dbReference type="GO" id="GO:0002939">
    <property type="term" value="P:tRNA N1-guanine methylation"/>
    <property type="evidence" value="ECO:0007669"/>
    <property type="project" value="TreeGrafter"/>
</dbReference>
<accession>A0A0G3EAB9</accession>
<keyword evidence="10 15" id="KW-0949">S-adenosyl-L-methionine</keyword>